<keyword evidence="2" id="KW-1185">Reference proteome</keyword>
<reference evidence="1 2" key="1">
    <citation type="submission" date="2023-09" db="EMBL/GenBank/DDBJ databases">
        <authorList>
            <person name="Rey-Velasco X."/>
        </authorList>
    </citation>
    <scope>NUCLEOTIDE SEQUENCE [LARGE SCALE GENOMIC DNA]</scope>
    <source>
        <strain evidence="1 2">W409</strain>
    </source>
</reference>
<protein>
    <submittedName>
        <fullName evidence="1">SGNH/GDSL hydrolase family protein</fullName>
    </submittedName>
</protein>
<dbReference type="Proteomes" id="UP001249020">
    <property type="component" value="Unassembled WGS sequence"/>
</dbReference>
<dbReference type="GO" id="GO:0016788">
    <property type="term" value="F:hydrolase activity, acting on ester bonds"/>
    <property type="evidence" value="ECO:0007669"/>
    <property type="project" value="UniProtKB-ARBA"/>
</dbReference>
<name>A0AAW8R844_9ALTE</name>
<keyword evidence="1" id="KW-0378">Hydrolase</keyword>
<evidence type="ECO:0000313" key="1">
    <source>
        <dbReference type="EMBL" id="MDT0584063.1"/>
    </source>
</evidence>
<comment type="caution">
    <text evidence="1">The sequence shown here is derived from an EMBL/GenBank/DDBJ whole genome shotgun (WGS) entry which is preliminary data.</text>
</comment>
<dbReference type="Gene3D" id="3.40.50.1110">
    <property type="entry name" value="SGNH hydrolase"/>
    <property type="match status" value="1"/>
</dbReference>
<organism evidence="1 2">
    <name type="scientific">Brumicola blandensis</name>
    <dbReference type="NCBI Taxonomy" id="3075611"/>
    <lineage>
        <taxon>Bacteria</taxon>
        <taxon>Pseudomonadati</taxon>
        <taxon>Pseudomonadota</taxon>
        <taxon>Gammaproteobacteria</taxon>
        <taxon>Alteromonadales</taxon>
        <taxon>Alteromonadaceae</taxon>
        <taxon>Brumicola</taxon>
    </lineage>
</organism>
<dbReference type="CDD" id="cd00229">
    <property type="entry name" value="SGNH_hydrolase"/>
    <property type="match status" value="1"/>
</dbReference>
<gene>
    <name evidence="1" type="ORF">RM544_16060</name>
</gene>
<dbReference type="SUPFAM" id="SSF52266">
    <property type="entry name" value="SGNH hydrolase"/>
    <property type="match status" value="1"/>
</dbReference>
<evidence type="ECO:0000313" key="2">
    <source>
        <dbReference type="Proteomes" id="UP001249020"/>
    </source>
</evidence>
<proteinExistence type="predicted"/>
<accession>A0AAW8R844</accession>
<dbReference type="InterPro" id="IPR036514">
    <property type="entry name" value="SGNH_hydro_sf"/>
</dbReference>
<dbReference type="RefSeq" id="WP_311362830.1">
    <property type="nucleotide sequence ID" value="NZ_JAVRIE010000007.1"/>
</dbReference>
<sequence>MAVFFEGYIRLFKVQPINPRNITKGEYGIRVNKALANYTHKTYDYTVNFKTNAKGLRADDEIPYKKSDNTFRLLLLGDSFGMGYGATLEESFIHQAATIVSKNISKKVEVINLSVSGYSTAEQLIALQQEGIKYSPDLIVSTWHHTDLDENKWSQLFHLENGGLSRKAISYLPGVRQREILEHIPFYTFLSENSQAYSFIRERSALMIKSLLRNKNNTSKHSGAGPEKAKLAFALYKELEKTAGLSDVPLIVLNIPKKLEKRAYENTMPLTIKENFVVVDPTGTFEQNSEKLLYWERSQGHFTPVGNALVGQLLARRVIDVIQNENTPK</sequence>
<dbReference type="EMBL" id="JAVRIE010000007">
    <property type="protein sequence ID" value="MDT0584063.1"/>
    <property type="molecule type" value="Genomic_DNA"/>
</dbReference>
<dbReference type="AlphaFoldDB" id="A0AAW8R844"/>